<evidence type="ECO:0000256" key="2">
    <source>
        <dbReference type="ARBA" id="ARBA00022448"/>
    </source>
</evidence>
<dbReference type="InterPro" id="IPR010199">
    <property type="entry name" value="CysJ"/>
</dbReference>
<dbReference type="NCBIfam" id="TIGR01931">
    <property type="entry name" value="cysJ"/>
    <property type="match status" value="1"/>
</dbReference>
<dbReference type="CDD" id="cd06199">
    <property type="entry name" value="SiR"/>
    <property type="match status" value="1"/>
</dbReference>
<dbReference type="Gene3D" id="3.40.50.80">
    <property type="entry name" value="Nucleotide-binding domain of ferredoxin-NADP reductase (FNR) module"/>
    <property type="match status" value="1"/>
</dbReference>
<proteinExistence type="predicted"/>
<organism evidence="16 17">
    <name type="scientific">Camelimonas lactis</name>
    <dbReference type="NCBI Taxonomy" id="659006"/>
    <lineage>
        <taxon>Bacteria</taxon>
        <taxon>Pseudomonadati</taxon>
        <taxon>Pseudomonadota</taxon>
        <taxon>Alphaproteobacteria</taxon>
        <taxon>Hyphomicrobiales</taxon>
        <taxon>Chelatococcaceae</taxon>
        <taxon>Camelimonas</taxon>
    </lineage>
</organism>
<reference evidence="16 17" key="1">
    <citation type="submission" date="2019-03" db="EMBL/GenBank/DDBJ databases">
        <title>Genomic Encyclopedia of Type Strains, Phase IV (KMG-IV): sequencing the most valuable type-strain genomes for metagenomic binning, comparative biology and taxonomic classification.</title>
        <authorList>
            <person name="Goeker M."/>
        </authorList>
    </citation>
    <scope>NUCLEOTIDE SEQUENCE [LARGE SCALE GENOMIC DNA]</scope>
    <source>
        <strain evidence="16 17">DSM 22958</strain>
    </source>
</reference>
<dbReference type="GO" id="GO:0019344">
    <property type="term" value="P:cysteine biosynthetic process"/>
    <property type="evidence" value="ECO:0007669"/>
    <property type="project" value="UniProtKB-KW"/>
</dbReference>
<evidence type="ECO:0000256" key="12">
    <source>
        <dbReference type="PIRSR" id="PIRSR000207-1"/>
    </source>
</evidence>
<dbReference type="InterPro" id="IPR017938">
    <property type="entry name" value="Riboflavin_synthase-like_b-brl"/>
</dbReference>
<dbReference type="RefSeq" id="WP_132010542.1">
    <property type="nucleotide sequence ID" value="NZ_JBHUNN010000001.1"/>
</dbReference>
<dbReference type="OrthoDB" id="9816402at2"/>
<feature type="binding site" evidence="12">
    <location>
        <position position="455"/>
    </location>
    <ligand>
        <name>FAD</name>
        <dbReference type="ChEBI" id="CHEBI:57692"/>
    </ligand>
</feature>
<dbReference type="GO" id="GO:0005829">
    <property type="term" value="C:cytosol"/>
    <property type="evidence" value="ECO:0007669"/>
    <property type="project" value="TreeGrafter"/>
</dbReference>
<evidence type="ECO:0000313" key="17">
    <source>
        <dbReference type="Proteomes" id="UP000294881"/>
    </source>
</evidence>
<keyword evidence="6 12" id="KW-0274">FAD</keyword>
<dbReference type="InterPro" id="IPR001433">
    <property type="entry name" value="OxRdtase_FAD/NAD-bd"/>
</dbReference>
<dbReference type="PRINTS" id="PR00371">
    <property type="entry name" value="FPNCR"/>
</dbReference>
<feature type="binding site" evidence="12">
    <location>
        <begin position="464"/>
        <end position="467"/>
    </location>
    <ligand>
        <name>FAD</name>
        <dbReference type="ChEBI" id="CHEBI:57692"/>
    </ligand>
</feature>
<dbReference type="PANTHER" id="PTHR19384">
    <property type="entry name" value="NITRIC OXIDE SYNTHASE-RELATED"/>
    <property type="match status" value="1"/>
</dbReference>
<dbReference type="InterPro" id="IPR039261">
    <property type="entry name" value="FNR_nucleotide-bd"/>
</dbReference>
<accession>A0A4R2GJQ8</accession>
<feature type="binding site" evidence="12">
    <location>
        <position position="364"/>
    </location>
    <ligand>
        <name>FAD</name>
        <dbReference type="ChEBI" id="CHEBI:57692"/>
    </ligand>
</feature>
<comment type="cofactor">
    <cofactor evidence="12">
        <name>FAD</name>
        <dbReference type="ChEBI" id="CHEBI:57692"/>
    </cofactor>
    <text evidence="12">Binds 1 FAD per subunit.</text>
</comment>
<dbReference type="InterPro" id="IPR008254">
    <property type="entry name" value="Flavodoxin/NO_synth"/>
</dbReference>
<dbReference type="GO" id="GO:0050660">
    <property type="term" value="F:flavin adenine dinucleotide binding"/>
    <property type="evidence" value="ECO:0007669"/>
    <property type="project" value="InterPro"/>
</dbReference>
<evidence type="ECO:0000256" key="1">
    <source>
        <dbReference type="ARBA" id="ARBA00012604"/>
    </source>
</evidence>
<dbReference type="EMBL" id="SLWL01000021">
    <property type="protein sequence ID" value="TCO08661.1"/>
    <property type="molecule type" value="Genomic_DNA"/>
</dbReference>
<dbReference type="SUPFAM" id="SSF52343">
    <property type="entry name" value="Ferredoxin reductase-like, C-terminal NADP-linked domain"/>
    <property type="match status" value="1"/>
</dbReference>
<evidence type="ECO:0000256" key="10">
    <source>
        <dbReference type="ARBA" id="ARBA00023192"/>
    </source>
</evidence>
<evidence type="ECO:0000259" key="15">
    <source>
        <dbReference type="PROSITE" id="PS51384"/>
    </source>
</evidence>
<name>A0A4R2GJQ8_9HYPH</name>
<dbReference type="SUPFAM" id="SSF63380">
    <property type="entry name" value="Riboflavin synthase domain-like"/>
    <property type="match status" value="1"/>
</dbReference>
<feature type="binding site" evidence="12">
    <location>
        <begin position="153"/>
        <end position="156"/>
    </location>
    <ligand>
        <name>FMN</name>
        <dbReference type="ChEBI" id="CHEBI:58210"/>
    </ligand>
</feature>
<keyword evidence="3" id="KW-0028">Amino-acid biosynthesis</keyword>
<feature type="domain" description="Flavodoxin-like" evidence="14">
    <location>
        <begin position="100"/>
        <end position="238"/>
    </location>
</feature>
<dbReference type="Pfam" id="PF00258">
    <property type="entry name" value="Flavodoxin_1"/>
    <property type="match status" value="1"/>
</dbReference>
<keyword evidence="8" id="KW-0249">Electron transport</keyword>
<dbReference type="Gene3D" id="3.40.50.360">
    <property type="match status" value="1"/>
</dbReference>
<evidence type="ECO:0000256" key="7">
    <source>
        <dbReference type="ARBA" id="ARBA00022857"/>
    </source>
</evidence>
<feature type="binding site" evidence="12">
    <location>
        <position position="605"/>
    </location>
    <ligand>
        <name>NADP(+)</name>
        <dbReference type="ChEBI" id="CHEBI:58349"/>
    </ligand>
</feature>
<dbReference type="InterPro" id="IPR001094">
    <property type="entry name" value="Flavdoxin-like"/>
</dbReference>
<comment type="caution">
    <text evidence="16">The sequence shown here is derived from an EMBL/GenBank/DDBJ whole genome shotgun (WGS) entry which is preliminary data.</text>
</comment>
<sequence>MGISEFRNQDLISGGPDGAGREGASSPQDGAAFGASLVAFGSGLSAGQWDLLRQLAQSLDDRQLLWASGFLSGVEHQRQASGLQPAAAPAVAPEASTRSLTVLYGSETGNSAALAADLAGKISASGRVAEVADMAAYKTRALKDEQDLLFIVSTHGEGDPPASAAGFFEFIEGRRAPRLADVRFAVLALGDSSYEFFCGAGRRLDARLAELGAARLRDRVDCDIDYDEPAAAWMADVVARFAPEEAGLAGARPTSGLASGPRPAPTGQPVNAFDKRNPFGAAVIDNIALTSSGSSKEIRHLELSLEGSGLAYEPGDALGLTPRNDPALVGAVLQAVGLPADAGVELRGGALPLGEALRDRLEITTATPRFLEHWAGLSRAEDLAALLGPDAADARGAMLRGNHVLDLLRKYPARGVDAKTFVAGLRPLQPRLYSIASSLAFAPDEAHLAISTVRYQLNGIDRAGVASSHVAERCPDGGVLPVYVQPNPHFRLPGDDIPIIMIGAGTGVAPYRAFVQEREARGARGPSWLFFGERNFDSDFLYQTEWQGFLRDGVLSRMNVAFSRDGAAKTYVQHRLAEHGRDVFDWLENGAHLYVCGDASRLAPDVHAALLGIVQRHGGKGVAAAHDYIAALQASHRYQIDVY</sequence>
<keyword evidence="5 12" id="KW-0288">FMN</keyword>
<dbReference type="AlphaFoldDB" id="A0A4R2GJQ8"/>
<dbReference type="GO" id="GO:0004783">
    <property type="term" value="F:sulfite reductase (NADPH) activity"/>
    <property type="evidence" value="ECO:0007669"/>
    <property type="project" value="UniProtKB-EC"/>
</dbReference>
<comment type="cofactor">
    <cofactor evidence="12">
        <name>FMN</name>
        <dbReference type="ChEBI" id="CHEBI:58210"/>
    </cofactor>
    <text evidence="12">Binds 1 FMN per subunit.</text>
</comment>
<dbReference type="Gene3D" id="2.40.30.10">
    <property type="entry name" value="Translation factors"/>
    <property type="match status" value="1"/>
</dbReference>
<dbReference type="PROSITE" id="PS51384">
    <property type="entry name" value="FAD_FR"/>
    <property type="match status" value="1"/>
</dbReference>
<dbReference type="InterPro" id="IPR029039">
    <property type="entry name" value="Flavoprotein-like_sf"/>
</dbReference>
<dbReference type="SUPFAM" id="SSF52218">
    <property type="entry name" value="Flavoproteins"/>
    <property type="match status" value="1"/>
</dbReference>
<keyword evidence="2" id="KW-0813">Transport</keyword>
<feature type="binding site" evidence="12">
    <location>
        <position position="643"/>
    </location>
    <ligand>
        <name>FAD</name>
        <dbReference type="ChEBI" id="CHEBI:57692"/>
    </ligand>
</feature>
<dbReference type="Proteomes" id="UP000294881">
    <property type="component" value="Unassembled WGS sequence"/>
</dbReference>
<feature type="binding site" evidence="12">
    <location>
        <begin position="431"/>
        <end position="434"/>
    </location>
    <ligand>
        <name>FAD</name>
        <dbReference type="ChEBI" id="CHEBI:57692"/>
    </ligand>
</feature>
<dbReference type="InterPro" id="IPR003097">
    <property type="entry name" value="CysJ-like_FAD-binding"/>
</dbReference>
<feature type="binding site" evidence="12">
    <location>
        <begin position="569"/>
        <end position="573"/>
    </location>
    <ligand>
        <name>NADP(+)</name>
        <dbReference type="ChEBI" id="CHEBI:58349"/>
    </ligand>
</feature>
<dbReference type="GO" id="GO:0010181">
    <property type="term" value="F:FMN binding"/>
    <property type="evidence" value="ECO:0007669"/>
    <property type="project" value="InterPro"/>
</dbReference>
<dbReference type="InterPro" id="IPR023173">
    <property type="entry name" value="NADPH_Cyt_P450_Rdtase_alpha"/>
</dbReference>
<evidence type="ECO:0000256" key="4">
    <source>
        <dbReference type="ARBA" id="ARBA00022630"/>
    </source>
</evidence>
<keyword evidence="10" id="KW-0198">Cysteine biosynthesis</keyword>
<evidence type="ECO:0000256" key="13">
    <source>
        <dbReference type="SAM" id="MobiDB-lite"/>
    </source>
</evidence>
<keyword evidence="7 12" id="KW-0521">NADP</keyword>
<dbReference type="InterPro" id="IPR001709">
    <property type="entry name" value="Flavoprot_Pyr_Nucl_cyt_Rdtase"/>
</dbReference>
<dbReference type="Gene3D" id="1.20.990.10">
    <property type="entry name" value="NADPH-cytochrome p450 Reductase, Chain A, domain 3"/>
    <property type="match status" value="1"/>
</dbReference>
<evidence type="ECO:0000259" key="14">
    <source>
        <dbReference type="PROSITE" id="PS50902"/>
    </source>
</evidence>
<evidence type="ECO:0000313" key="16">
    <source>
        <dbReference type="EMBL" id="TCO08661.1"/>
    </source>
</evidence>
<keyword evidence="17" id="KW-1185">Reference proteome</keyword>
<evidence type="ECO:0000256" key="5">
    <source>
        <dbReference type="ARBA" id="ARBA00022643"/>
    </source>
</evidence>
<dbReference type="PIRSF" id="PIRSF000207">
    <property type="entry name" value="SiR-FP_CysJ"/>
    <property type="match status" value="1"/>
</dbReference>
<keyword evidence="4" id="KW-0285">Flavoprotein</keyword>
<dbReference type="Pfam" id="PF00175">
    <property type="entry name" value="NAD_binding_1"/>
    <property type="match status" value="1"/>
</dbReference>
<evidence type="ECO:0000256" key="3">
    <source>
        <dbReference type="ARBA" id="ARBA00022605"/>
    </source>
</evidence>
<evidence type="ECO:0000256" key="6">
    <source>
        <dbReference type="ARBA" id="ARBA00022827"/>
    </source>
</evidence>
<evidence type="ECO:0000256" key="8">
    <source>
        <dbReference type="ARBA" id="ARBA00022982"/>
    </source>
</evidence>
<evidence type="ECO:0000256" key="11">
    <source>
        <dbReference type="ARBA" id="ARBA00052219"/>
    </source>
</evidence>
<feature type="region of interest" description="Disordered" evidence="13">
    <location>
        <begin position="1"/>
        <end position="27"/>
    </location>
</feature>
<dbReference type="Pfam" id="PF00667">
    <property type="entry name" value="FAD_binding_1"/>
    <property type="match status" value="1"/>
</dbReference>
<gene>
    <name evidence="16" type="ORF">EV666_12124</name>
</gene>
<dbReference type="PROSITE" id="PS50902">
    <property type="entry name" value="FLAVODOXIN_LIKE"/>
    <property type="match status" value="1"/>
</dbReference>
<protein>
    <recommendedName>
        <fullName evidence="1">assimilatory sulfite reductase (NADPH)</fullName>
        <ecNumber evidence="1">1.8.1.2</ecNumber>
    </recommendedName>
</protein>
<dbReference type="InterPro" id="IPR017927">
    <property type="entry name" value="FAD-bd_FR_type"/>
</dbReference>
<dbReference type="PRINTS" id="PR00369">
    <property type="entry name" value="FLAVODOXIN"/>
</dbReference>
<dbReference type="PANTHER" id="PTHR19384:SF128">
    <property type="entry name" value="NADPH OXIDOREDUCTASE A"/>
    <property type="match status" value="1"/>
</dbReference>
<feature type="domain" description="FAD-binding FR-type" evidence="15">
    <location>
        <begin position="276"/>
        <end position="493"/>
    </location>
</feature>
<keyword evidence="9" id="KW-0560">Oxidoreductase</keyword>
<evidence type="ECO:0000256" key="9">
    <source>
        <dbReference type="ARBA" id="ARBA00023002"/>
    </source>
</evidence>
<dbReference type="FunFam" id="3.40.50.80:FF:000001">
    <property type="entry name" value="NADPH--cytochrome P450 reductase 1"/>
    <property type="match status" value="1"/>
</dbReference>
<feature type="binding site" evidence="12">
    <location>
        <begin position="189"/>
        <end position="198"/>
    </location>
    <ligand>
        <name>FMN</name>
        <dbReference type="ChEBI" id="CHEBI:58210"/>
    </ligand>
</feature>
<comment type="catalytic activity">
    <reaction evidence="11">
        <text>hydrogen sulfide + 3 NADP(+) + 3 H2O = sulfite + 3 NADPH + 4 H(+)</text>
        <dbReference type="Rhea" id="RHEA:13801"/>
        <dbReference type="ChEBI" id="CHEBI:15377"/>
        <dbReference type="ChEBI" id="CHEBI:15378"/>
        <dbReference type="ChEBI" id="CHEBI:17359"/>
        <dbReference type="ChEBI" id="CHEBI:29919"/>
        <dbReference type="ChEBI" id="CHEBI:57783"/>
        <dbReference type="ChEBI" id="CHEBI:58349"/>
        <dbReference type="EC" id="1.8.1.2"/>
    </reaction>
</comment>
<dbReference type="EC" id="1.8.1.2" evidence="1"/>
<feature type="binding site" evidence="12">
    <location>
        <begin position="563"/>
        <end position="564"/>
    </location>
    <ligand>
        <name>NADP(+)</name>
        <dbReference type="ChEBI" id="CHEBI:58349"/>
    </ligand>
</feature>